<reference evidence="2" key="1">
    <citation type="submission" date="2022-01" db="EMBL/GenBank/DDBJ databases">
        <title>Genome Sequence Resource for Two Populations of Ditylenchus destructor, the Migratory Endoparasitic Phytonematode.</title>
        <authorList>
            <person name="Zhang H."/>
            <person name="Lin R."/>
            <person name="Xie B."/>
        </authorList>
    </citation>
    <scope>NUCLEOTIDE SEQUENCE</scope>
    <source>
        <strain evidence="2">BazhouSP</strain>
    </source>
</reference>
<keyword evidence="1" id="KW-0732">Signal</keyword>
<sequence length="95" mass="10894">MKNTLFVVFFFLFISYVDNQTTHDINRCGTNYWCPPGYGFILLYPYGQFDCKWGALPDECKVMGGICVSQKTHPEAKNKCSANCCMKKKPTTKPY</sequence>
<proteinExistence type="predicted"/>
<evidence type="ECO:0000256" key="1">
    <source>
        <dbReference type="SAM" id="SignalP"/>
    </source>
</evidence>
<evidence type="ECO:0000313" key="3">
    <source>
        <dbReference type="Proteomes" id="UP001201812"/>
    </source>
</evidence>
<accession>A0AAD4N0Y3</accession>
<organism evidence="2 3">
    <name type="scientific">Ditylenchus destructor</name>
    <dbReference type="NCBI Taxonomy" id="166010"/>
    <lineage>
        <taxon>Eukaryota</taxon>
        <taxon>Metazoa</taxon>
        <taxon>Ecdysozoa</taxon>
        <taxon>Nematoda</taxon>
        <taxon>Chromadorea</taxon>
        <taxon>Rhabditida</taxon>
        <taxon>Tylenchina</taxon>
        <taxon>Tylenchomorpha</taxon>
        <taxon>Sphaerularioidea</taxon>
        <taxon>Anguinidae</taxon>
        <taxon>Anguininae</taxon>
        <taxon>Ditylenchus</taxon>
    </lineage>
</organism>
<keyword evidence="3" id="KW-1185">Reference proteome</keyword>
<evidence type="ECO:0000313" key="2">
    <source>
        <dbReference type="EMBL" id="KAI1711286.1"/>
    </source>
</evidence>
<name>A0AAD4N0Y3_9BILA</name>
<feature type="chain" id="PRO_5042045533" evidence="1">
    <location>
        <begin position="20"/>
        <end position="95"/>
    </location>
</feature>
<dbReference type="Proteomes" id="UP001201812">
    <property type="component" value="Unassembled WGS sequence"/>
</dbReference>
<comment type="caution">
    <text evidence="2">The sequence shown here is derived from an EMBL/GenBank/DDBJ whole genome shotgun (WGS) entry which is preliminary data.</text>
</comment>
<dbReference type="EMBL" id="JAKKPZ010000022">
    <property type="protein sequence ID" value="KAI1711286.1"/>
    <property type="molecule type" value="Genomic_DNA"/>
</dbReference>
<gene>
    <name evidence="2" type="ORF">DdX_10160</name>
</gene>
<dbReference type="AlphaFoldDB" id="A0AAD4N0Y3"/>
<protein>
    <submittedName>
        <fullName evidence="2">Uncharacterized protein</fullName>
    </submittedName>
</protein>
<feature type="signal peptide" evidence="1">
    <location>
        <begin position="1"/>
        <end position="19"/>
    </location>
</feature>